<dbReference type="RefSeq" id="WP_170146952.1">
    <property type="nucleotide sequence ID" value="NZ_RAPK01000011.1"/>
</dbReference>
<keyword evidence="1" id="KW-0472">Membrane</keyword>
<evidence type="ECO:0000313" key="4">
    <source>
        <dbReference type="Proteomes" id="UP000285120"/>
    </source>
</evidence>
<evidence type="ECO:0000259" key="2">
    <source>
        <dbReference type="Pfam" id="PF14317"/>
    </source>
</evidence>
<proteinExistence type="predicted"/>
<reference evidence="3 4" key="1">
    <citation type="submission" date="2018-09" db="EMBL/GenBank/DDBJ databases">
        <title>Genomic Encyclopedia of Archaeal and Bacterial Type Strains, Phase II (KMG-II): from individual species to whole genera.</title>
        <authorList>
            <person name="Goeker M."/>
        </authorList>
    </citation>
    <scope>NUCLEOTIDE SEQUENCE [LARGE SCALE GENOMIC DNA]</scope>
    <source>
        <strain evidence="3 4">DSM 17008</strain>
    </source>
</reference>
<dbReference type="Proteomes" id="UP000285120">
    <property type="component" value="Unassembled WGS sequence"/>
</dbReference>
<accession>A0A419UWW9</accession>
<comment type="caution">
    <text evidence="3">The sequence shown here is derived from an EMBL/GenBank/DDBJ whole genome shotgun (WGS) entry which is preliminary data.</text>
</comment>
<name>A0A419UWW9_9BACL</name>
<protein>
    <submittedName>
        <fullName evidence="3">YcxB-like protein</fullName>
    </submittedName>
</protein>
<organism evidence="3 4">
    <name type="scientific">Sinobaca qinghaiensis</name>
    <dbReference type="NCBI Taxonomy" id="342944"/>
    <lineage>
        <taxon>Bacteria</taxon>
        <taxon>Bacillati</taxon>
        <taxon>Bacillota</taxon>
        <taxon>Bacilli</taxon>
        <taxon>Bacillales</taxon>
        <taxon>Sporolactobacillaceae</taxon>
        <taxon>Sinobaca</taxon>
    </lineage>
</organism>
<dbReference type="InterPro" id="IPR025588">
    <property type="entry name" value="YcxB-like_C"/>
</dbReference>
<evidence type="ECO:0000313" key="3">
    <source>
        <dbReference type="EMBL" id="RKD69621.1"/>
    </source>
</evidence>
<feature type="domain" description="YcxB-like C-terminal" evidence="2">
    <location>
        <begin position="107"/>
        <end position="160"/>
    </location>
</feature>
<keyword evidence="1" id="KW-0812">Transmembrane</keyword>
<gene>
    <name evidence="3" type="ORF">ATL39_3045</name>
</gene>
<dbReference type="EMBL" id="RAPK01000011">
    <property type="protein sequence ID" value="RKD69621.1"/>
    <property type="molecule type" value="Genomic_DNA"/>
</dbReference>
<sequence length="175" mass="20518">MESVTCRGQVSKKEFMMFYLFHVRKRLAFQSFAFLLLLLISFTYLSSSTDIVRNTFPVFSYSIVVALLYSAAQLGLTAFSAHKDYEGDSYIRRDVTHVINEELLIQQSNKGDKLNNWDDVHEVFTRKDKYLIYIGPYRAVILPFRFFASTKDRQALENIMKQRLKKKQLHLKKAP</sequence>
<keyword evidence="1" id="KW-1133">Transmembrane helix</keyword>
<evidence type="ECO:0000256" key="1">
    <source>
        <dbReference type="SAM" id="Phobius"/>
    </source>
</evidence>
<dbReference type="AlphaFoldDB" id="A0A419UWW9"/>
<keyword evidence="4" id="KW-1185">Reference proteome</keyword>
<feature type="transmembrane region" description="Helical" evidence="1">
    <location>
        <begin position="58"/>
        <end position="79"/>
    </location>
</feature>
<dbReference type="Pfam" id="PF14317">
    <property type="entry name" value="YcxB"/>
    <property type="match status" value="1"/>
</dbReference>